<protein>
    <recommendedName>
        <fullName evidence="6 7">6-phosphogluconolactonase</fullName>
        <shortName evidence="7">6PGL</shortName>
        <ecNumber evidence="5 7">3.1.1.31</ecNumber>
    </recommendedName>
</protein>
<comment type="pathway">
    <text evidence="3 7">Carbohydrate degradation; pentose phosphate pathway; D-ribulose 5-phosphate from D-glucose 6-phosphate (oxidative stage): step 2/3.</text>
</comment>
<evidence type="ECO:0000256" key="1">
    <source>
        <dbReference type="ARBA" id="ARBA00000832"/>
    </source>
</evidence>
<dbReference type="EC" id="3.1.1.31" evidence="5 7"/>
<name>A0A0N1N5F2_9PROT</name>
<evidence type="ECO:0000259" key="8">
    <source>
        <dbReference type="Pfam" id="PF01182"/>
    </source>
</evidence>
<evidence type="ECO:0000256" key="5">
    <source>
        <dbReference type="ARBA" id="ARBA00013198"/>
    </source>
</evidence>
<gene>
    <name evidence="7" type="primary">pgl</name>
    <name evidence="9" type="ORF">GLUCOINTEAF2_0201874</name>
</gene>
<dbReference type="GO" id="GO:0005975">
    <property type="term" value="P:carbohydrate metabolic process"/>
    <property type="evidence" value="ECO:0007669"/>
    <property type="project" value="UniProtKB-UniRule"/>
</dbReference>
<comment type="catalytic activity">
    <reaction evidence="1 7">
        <text>6-phospho-D-glucono-1,5-lactone + H2O = 6-phospho-D-gluconate + H(+)</text>
        <dbReference type="Rhea" id="RHEA:12556"/>
        <dbReference type="ChEBI" id="CHEBI:15377"/>
        <dbReference type="ChEBI" id="CHEBI:15378"/>
        <dbReference type="ChEBI" id="CHEBI:57955"/>
        <dbReference type="ChEBI" id="CHEBI:58759"/>
        <dbReference type="EC" id="3.1.1.31"/>
    </reaction>
</comment>
<comment type="function">
    <text evidence="2 7">Hydrolysis of 6-phosphogluconolactone to 6-phosphogluconate.</text>
</comment>
<evidence type="ECO:0000313" key="9">
    <source>
        <dbReference type="EMBL" id="KPH88111.1"/>
    </source>
</evidence>
<dbReference type="Gene3D" id="3.40.50.1360">
    <property type="match status" value="1"/>
</dbReference>
<evidence type="ECO:0000313" key="10">
    <source>
        <dbReference type="Proteomes" id="UP000031553"/>
    </source>
</evidence>
<dbReference type="EMBL" id="JUFX02000068">
    <property type="protein sequence ID" value="KPH88111.1"/>
    <property type="molecule type" value="Genomic_DNA"/>
</dbReference>
<accession>A0A0N1N5F2</accession>
<organism evidence="9 10">
    <name type="scientific">Komagataeibacter intermedius AF2</name>
    <dbReference type="NCBI Taxonomy" id="1458464"/>
    <lineage>
        <taxon>Bacteria</taxon>
        <taxon>Pseudomonadati</taxon>
        <taxon>Pseudomonadota</taxon>
        <taxon>Alphaproteobacteria</taxon>
        <taxon>Acetobacterales</taxon>
        <taxon>Acetobacteraceae</taxon>
        <taxon>Komagataeibacter</taxon>
    </lineage>
</organism>
<dbReference type="AlphaFoldDB" id="A0A0N1N5F2"/>
<dbReference type="InterPro" id="IPR039104">
    <property type="entry name" value="6PGL"/>
</dbReference>
<evidence type="ECO:0000256" key="3">
    <source>
        <dbReference type="ARBA" id="ARBA00004961"/>
    </source>
</evidence>
<dbReference type="UniPathway" id="UPA00115">
    <property type="reaction ID" value="UER00409"/>
</dbReference>
<evidence type="ECO:0000256" key="7">
    <source>
        <dbReference type="RuleBase" id="RU365095"/>
    </source>
</evidence>
<reference evidence="9 10" key="1">
    <citation type="submission" date="2015-07" db="EMBL/GenBank/DDBJ databases">
        <title>Draft Genome Sequence of Komagataeibacter intermedius Strain AF2, Isolated from Kombucha Tea.</title>
        <authorList>
            <person name="Santos R.A."/>
            <person name="Berretta A.A."/>
            <person name="Barud H.S."/>
            <person name="Ribeiro S.J."/>
            <person name="Gonzalez-Garcia L.N."/>
            <person name="Zucchi T.D."/>
            <person name="Goldman G.H."/>
            <person name="Riano-Pachon D.M."/>
        </authorList>
    </citation>
    <scope>NUCLEOTIDE SEQUENCE [LARGE SCALE GENOMIC DNA]</scope>
    <source>
        <strain evidence="9 10">AF2</strain>
    </source>
</reference>
<dbReference type="PANTHER" id="PTHR11054:SF0">
    <property type="entry name" value="6-PHOSPHOGLUCONOLACTONASE"/>
    <property type="match status" value="1"/>
</dbReference>
<dbReference type="GO" id="GO:0006098">
    <property type="term" value="P:pentose-phosphate shunt"/>
    <property type="evidence" value="ECO:0007669"/>
    <property type="project" value="UniProtKB-UniPathway"/>
</dbReference>
<feature type="domain" description="Glucosamine/galactosamine-6-phosphate isomerase" evidence="8">
    <location>
        <begin position="28"/>
        <end position="249"/>
    </location>
</feature>
<sequence>MALRNTCWEMHDMTAGHDVKTGRMVVLPDAEAIAQHMAEWLTEQALAKKGGPFVIALSGGSTPRRLYQILASAAYRERFPWANTQFFFGDERFVPDSDPASNYNMVETEMLAHVPVPPANVHPMPTSGDPAQAAAKYQAELEKVYGGKVLQPGRPLFDVVMLGLGDNGHTASLFPRQPVLEERRLWVSSCVPDDAPHTRLTLTYPAIHSSRHVVFMLAGAGKREAFARVRAGDPAEPASHITTEGELIWLMDRAAAGQ</sequence>
<evidence type="ECO:0000256" key="2">
    <source>
        <dbReference type="ARBA" id="ARBA00002681"/>
    </source>
</evidence>
<dbReference type="InterPro" id="IPR006148">
    <property type="entry name" value="Glc/Gal-6P_isomerase"/>
</dbReference>
<dbReference type="NCBIfam" id="TIGR01198">
    <property type="entry name" value="pgl"/>
    <property type="match status" value="1"/>
</dbReference>
<evidence type="ECO:0000256" key="6">
    <source>
        <dbReference type="ARBA" id="ARBA00020337"/>
    </source>
</evidence>
<evidence type="ECO:0000256" key="4">
    <source>
        <dbReference type="ARBA" id="ARBA00010662"/>
    </source>
</evidence>
<keyword evidence="7" id="KW-0378">Hydrolase</keyword>
<dbReference type="Proteomes" id="UP000031553">
    <property type="component" value="Unassembled WGS sequence"/>
</dbReference>
<dbReference type="GO" id="GO:0017057">
    <property type="term" value="F:6-phosphogluconolactonase activity"/>
    <property type="evidence" value="ECO:0007669"/>
    <property type="project" value="UniProtKB-UniRule"/>
</dbReference>
<dbReference type="InterPro" id="IPR005900">
    <property type="entry name" value="6-phosphogluconolactonase_DevB"/>
</dbReference>
<dbReference type="InterPro" id="IPR037171">
    <property type="entry name" value="NagB/RpiA_transferase-like"/>
</dbReference>
<dbReference type="PANTHER" id="PTHR11054">
    <property type="entry name" value="6-PHOSPHOGLUCONOLACTONASE"/>
    <property type="match status" value="1"/>
</dbReference>
<comment type="caution">
    <text evidence="9">The sequence shown here is derived from an EMBL/GenBank/DDBJ whole genome shotgun (WGS) entry which is preliminary data.</text>
</comment>
<comment type="similarity">
    <text evidence="4 7">Belongs to the glucosamine/galactosamine-6-phosphate isomerase family. 6-phosphogluconolactonase subfamily.</text>
</comment>
<dbReference type="SUPFAM" id="SSF100950">
    <property type="entry name" value="NagB/RpiA/CoA transferase-like"/>
    <property type="match status" value="1"/>
</dbReference>
<dbReference type="Pfam" id="PF01182">
    <property type="entry name" value="Glucosamine_iso"/>
    <property type="match status" value="1"/>
</dbReference>
<proteinExistence type="inferred from homology"/>
<dbReference type="CDD" id="cd01400">
    <property type="entry name" value="6PGL"/>
    <property type="match status" value="1"/>
</dbReference>